<dbReference type="Proteomes" id="UP000828390">
    <property type="component" value="Unassembled WGS sequence"/>
</dbReference>
<gene>
    <name evidence="1" type="ORF">DPMN_013781</name>
</gene>
<proteinExistence type="predicted"/>
<evidence type="ECO:0000313" key="2">
    <source>
        <dbReference type="Proteomes" id="UP000828390"/>
    </source>
</evidence>
<protein>
    <submittedName>
        <fullName evidence="1">Uncharacterized protein</fullName>
    </submittedName>
</protein>
<name>A0A9D4N9J4_DREPO</name>
<comment type="caution">
    <text evidence="1">The sequence shown here is derived from an EMBL/GenBank/DDBJ whole genome shotgun (WGS) entry which is preliminary data.</text>
</comment>
<accession>A0A9D4N9J4</accession>
<dbReference type="AlphaFoldDB" id="A0A9D4N9J4"/>
<reference evidence="1" key="1">
    <citation type="journal article" date="2019" name="bioRxiv">
        <title>The Genome of the Zebra Mussel, Dreissena polymorpha: A Resource for Invasive Species Research.</title>
        <authorList>
            <person name="McCartney M.A."/>
            <person name="Auch B."/>
            <person name="Kono T."/>
            <person name="Mallez S."/>
            <person name="Zhang Y."/>
            <person name="Obille A."/>
            <person name="Becker A."/>
            <person name="Abrahante J.E."/>
            <person name="Garbe J."/>
            <person name="Badalamenti J.P."/>
            <person name="Herman A."/>
            <person name="Mangelson H."/>
            <person name="Liachko I."/>
            <person name="Sullivan S."/>
            <person name="Sone E.D."/>
            <person name="Koren S."/>
            <person name="Silverstein K.A.T."/>
            <person name="Beckman K.B."/>
            <person name="Gohl D.M."/>
        </authorList>
    </citation>
    <scope>NUCLEOTIDE SEQUENCE</scope>
    <source>
        <strain evidence="1">Duluth1</strain>
        <tissue evidence="1">Whole animal</tissue>
    </source>
</reference>
<keyword evidence="2" id="KW-1185">Reference proteome</keyword>
<reference evidence="1" key="2">
    <citation type="submission" date="2020-11" db="EMBL/GenBank/DDBJ databases">
        <authorList>
            <person name="McCartney M.A."/>
            <person name="Auch B."/>
            <person name="Kono T."/>
            <person name="Mallez S."/>
            <person name="Becker A."/>
            <person name="Gohl D.M."/>
            <person name="Silverstein K.A.T."/>
            <person name="Koren S."/>
            <person name="Bechman K.B."/>
            <person name="Herman A."/>
            <person name="Abrahante J.E."/>
            <person name="Garbe J."/>
        </authorList>
    </citation>
    <scope>NUCLEOTIDE SEQUENCE</scope>
    <source>
        <strain evidence="1">Duluth1</strain>
        <tissue evidence="1">Whole animal</tissue>
    </source>
</reference>
<evidence type="ECO:0000313" key="1">
    <source>
        <dbReference type="EMBL" id="KAH3889719.1"/>
    </source>
</evidence>
<sequence length="73" mass="8515">MYRDGASRTCRTWFRSIYEEVKAGYVDECDKRRPPVDEEHGSNAVPRPQQTMPLAVHEDNGHVTITVCIYMYH</sequence>
<dbReference type="EMBL" id="JAIWYP010000001">
    <property type="protein sequence ID" value="KAH3889719.1"/>
    <property type="molecule type" value="Genomic_DNA"/>
</dbReference>
<organism evidence="1 2">
    <name type="scientific">Dreissena polymorpha</name>
    <name type="common">Zebra mussel</name>
    <name type="synonym">Mytilus polymorpha</name>
    <dbReference type="NCBI Taxonomy" id="45954"/>
    <lineage>
        <taxon>Eukaryota</taxon>
        <taxon>Metazoa</taxon>
        <taxon>Spiralia</taxon>
        <taxon>Lophotrochozoa</taxon>
        <taxon>Mollusca</taxon>
        <taxon>Bivalvia</taxon>
        <taxon>Autobranchia</taxon>
        <taxon>Heteroconchia</taxon>
        <taxon>Euheterodonta</taxon>
        <taxon>Imparidentia</taxon>
        <taxon>Neoheterodontei</taxon>
        <taxon>Myida</taxon>
        <taxon>Dreissenoidea</taxon>
        <taxon>Dreissenidae</taxon>
        <taxon>Dreissena</taxon>
    </lineage>
</organism>